<evidence type="ECO:0000256" key="4">
    <source>
        <dbReference type="ARBA" id="ARBA00022692"/>
    </source>
</evidence>
<evidence type="ECO:0000256" key="3">
    <source>
        <dbReference type="ARBA" id="ARBA00022475"/>
    </source>
</evidence>
<evidence type="ECO:0000256" key="7">
    <source>
        <dbReference type="SAM" id="Phobius"/>
    </source>
</evidence>
<feature type="transmembrane region" description="Helical" evidence="7">
    <location>
        <begin position="105"/>
        <end position="125"/>
    </location>
</feature>
<feature type="transmembrane region" description="Helical" evidence="7">
    <location>
        <begin position="184"/>
        <end position="202"/>
    </location>
</feature>
<name>A0ABS9DBD6_9ALTE</name>
<keyword evidence="5 7" id="KW-1133">Transmembrane helix</keyword>
<feature type="transmembrane region" description="Helical" evidence="7">
    <location>
        <begin position="69"/>
        <end position="93"/>
    </location>
</feature>
<dbReference type="RefSeq" id="WP_235312995.1">
    <property type="nucleotide sequence ID" value="NZ_JAKGAS010000006.1"/>
</dbReference>
<keyword evidence="3" id="KW-1003">Cell membrane</keyword>
<reference evidence="8 9" key="1">
    <citation type="submission" date="2022-01" db="EMBL/GenBank/DDBJ databases">
        <title>Paraglaciecola sp. G1-23.</title>
        <authorList>
            <person name="Jin M.S."/>
            <person name="Han D.M."/>
            <person name="Kim H.M."/>
            <person name="Jeon C.O."/>
        </authorList>
    </citation>
    <scope>NUCLEOTIDE SEQUENCE [LARGE SCALE GENOMIC DNA]</scope>
    <source>
        <strain evidence="8 9">G1-23</strain>
    </source>
</reference>
<evidence type="ECO:0000256" key="5">
    <source>
        <dbReference type="ARBA" id="ARBA00022989"/>
    </source>
</evidence>
<sequence>MDFLSQVTTFQLIANILSGIFALYVYNKLPLIQLKLDKQVQHLVFGSSAALFILWMFRTSIYDGLSVHFLWLATIPLLLGFRWSLFSASLVLLSLTALGEESFRMLGVNFLLGVLLPISVTYALYSVTFYKLPRNLISYIFVCGFIAGGLSIGLKMFAMGGYYYLEGIHTWHVVSENYLVLLKYLLMPEAMFNTMTLVILALHKPKWVYTFYNKFDVNKGK</sequence>
<gene>
    <name evidence="8" type="ORF">L0668_12615</name>
</gene>
<organism evidence="8 9">
    <name type="scientific">Paraglaciecola algarum</name>
    <dbReference type="NCBI Taxonomy" id="3050085"/>
    <lineage>
        <taxon>Bacteria</taxon>
        <taxon>Pseudomonadati</taxon>
        <taxon>Pseudomonadota</taxon>
        <taxon>Gammaproteobacteria</taxon>
        <taxon>Alteromonadales</taxon>
        <taxon>Alteromonadaceae</taxon>
        <taxon>Paraglaciecola</taxon>
    </lineage>
</organism>
<evidence type="ECO:0000256" key="1">
    <source>
        <dbReference type="ARBA" id="ARBA00004651"/>
    </source>
</evidence>
<keyword evidence="4 7" id="KW-0812">Transmembrane</keyword>
<protein>
    <submittedName>
        <fullName evidence="8">Energy-coupling factor ABC transporter permease</fullName>
    </submittedName>
</protein>
<keyword evidence="2" id="KW-0813">Transport</keyword>
<evidence type="ECO:0000256" key="6">
    <source>
        <dbReference type="ARBA" id="ARBA00023136"/>
    </source>
</evidence>
<comment type="caution">
    <text evidence="8">The sequence shown here is derived from an EMBL/GenBank/DDBJ whole genome shotgun (WGS) entry which is preliminary data.</text>
</comment>
<dbReference type="Proteomes" id="UP001521137">
    <property type="component" value="Unassembled WGS sequence"/>
</dbReference>
<proteinExistence type="predicted"/>
<keyword evidence="9" id="KW-1185">Reference proteome</keyword>
<dbReference type="Gene3D" id="1.10.1760.20">
    <property type="match status" value="1"/>
</dbReference>
<keyword evidence="6 7" id="KW-0472">Membrane</keyword>
<dbReference type="InterPro" id="IPR002751">
    <property type="entry name" value="CbiM/NikMN"/>
</dbReference>
<feature type="transmembrane region" description="Helical" evidence="7">
    <location>
        <begin position="137"/>
        <end position="164"/>
    </location>
</feature>
<feature type="transmembrane region" description="Helical" evidence="7">
    <location>
        <begin position="39"/>
        <end position="57"/>
    </location>
</feature>
<evidence type="ECO:0000313" key="8">
    <source>
        <dbReference type="EMBL" id="MCF2948956.1"/>
    </source>
</evidence>
<comment type="subcellular location">
    <subcellularLocation>
        <location evidence="1">Cell membrane</location>
        <topology evidence="1">Multi-pass membrane protein</topology>
    </subcellularLocation>
</comment>
<dbReference type="EMBL" id="JAKGAS010000006">
    <property type="protein sequence ID" value="MCF2948956.1"/>
    <property type="molecule type" value="Genomic_DNA"/>
</dbReference>
<feature type="transmembrane region" description="Helical" evidence="7">
    <location>
        <begin position="7"/>
        <end position="27"/>
    </location>
</feature>
<accession>A0ABS9DBD6</accession>
<evidence type="ECO:0000313" key="9">
    <source>
        <dbReference type="Proteomes" id="UP001521137"/>
    </source>
</evidence>
<dbReference type="Pfam" id="PF01891">
    <property type="entry name" value="CbiM"/>
    <property type="match status" value="1"/>
</dbReference>
<evidence type="ECO:0000256" key="2">
    <source>
        <dbReference type="ARBA" id="ARBA00022448"/>
    </source>
</evidence>